<protein>
    <recommendedName>
        <fullName evidence="3 6">Flagellar basal body rod protein FlgB</fullName>
    </recommendedName>
</protein>
<name>A0A1I4MD10_9FIRM</name>
<evidence type="ECO:0000313" key="8">
    <source>
        <dbReference type="Proteomes" id="UP000199006"/>
    </source>
</evidence>
<reference evidence="7 8" key="1">
    <citation type="submission" date="2016-10" db="EMBL/GenBank/DDBJ databases">
        <authorList>
            <person name="de Groot N.N."/>
        </authorList>
    </citation>
    <scope>NUCLEOTIDE SEQUENCE [LARGE SCALE GENOMIC DNA]</scope>
    <source>
        <strain evidence="7 8">ATCC 51327</strain>
    </source>
</reference>
<dbReference type="PANTHER" id="PTHR30435">
    <property type="entry name" value="FLAGELLAR PROTEIN"/>
    <property type="match status" value="1"/>
</dbReference>
<keyword evidence="8" id="KW-1185">Reference proteome</keyword>
<comment type="function">
    <text evidence="5 6">Structural component of flagellum, the bacterial motility apparatus. Part of the rod structure of flagellar basal body.</text>
</comment>
<comment type="subunit">
    <text evidence="6">The basal body constitutes a major portion of the flagellar organelle and consists of a number of rings mounted on a central rod.</text>
</comment>
<dbReference type="Proteomes" id="UP000199006">
    <property type="component" value="Unassembled WGS sequence"/>
</dbReference>
<dbReference type="PIRSF" id="PIRSF002889">
    <property type="entry name" value="Rod_FlgB"/>
    <property type="match status" value="1"/>
</dbReference>
<organism evidence="7 8">
    <name type="scientific">Halanaerobium salsuginis</name>
    <dbReference type="NCBI Taxonomy" id="29563"/>
    <lineage>
        <taxon>Bacteria</taxon>
        <taxon>Bacillati</taxon>
        <taxon>Bacillota</taxon>
        <taxon>Clostridia</taxon>
        <taxon>Halanaerobiales</taxon>
        <taxon>Halanaerobiaceae</taxon>
        <taxon>Halanaerobium</taxon>
    </lineage>
</organism>
<evidence type="ECO:0000256" key="2">
    <source>
        <dbReference type="ARBA" id="ARBA00009677"/>
    </source>
</evidence>
<evidence type="ECO:0000256" key="3">
    <source>
        <dbReference type="ARBA" id="ARBA00014376"/>
    </source>
</evidence>
<keyword evidence="7" id="KW-0282">Flagellum</keyword>
<dbReference type="RefSeq" id="WP_089862568.1">
    <property type="nucleotide sequence ID" value="NZ_FOTI01000052.1"/>
</dbReference>
<dbReference type="PROSITE" id="PS00588">
    <property type="entry name" value="FLAGELLA_BB_ROD"/>
    <property type="match status" value="1"/>
</dbReference>
<comment type="subcellular location">
    <subcellularLocation>
        <location evidence="1 6">Bacterial flagellum basal body</location>
    </subcellularLocation>
</comment>
<dbReference type="InterPro" id="IPR006300">
    <property type="entry name" value="FlgB"/>
</dbReference>
<keyword evidence="7" id="KW-0966">Cell projection</keyword>
<dbReference type="InterPro" id="IPR019776">
    <property type="entry name" value="Flagellar_basal_body_rod_CS"/>
</dbReference>
<proteinExistence type="inferred from homology"/>
<comment type="similarity">
    <text evidence="2 6">Belongs to the flagella basal body rod proteins family.</text>
</comment>
<keyword evidence="7" id="KW-0969">Cilium</keyword>
<dbReference type="PANTHER" id="PTHR30435:SF12">
    <property type="entry name" value="FLAGELLAR BASAL BODY ROD PROTEIN FLGB"/>
    <property type="match status" value="1"/>
</dbReference>
<dbReference type="GO" id="GO:0030694">
    <property type="term" value="C:bacterial-type flagellum basal body, rod"/>
    <property type="evidence" value="ECO:0007669"/>
    <property type="project" value="InterPro"/>
</dbReference>
<dbReference type="NCBIfam" id="TIGR01396">
    <property type="entry name" value="FlgB"/>
    <property type="match status" value="1"/>
</dbReference>
<evidence type="ECO:0000313" key="7">
    <source>
        <dbReference type="EMBL" id="SFM01121.1"/>
    </source>
</evidence>
<evidence type="ECO:0000256" key="6">
    <source>
        <dbReference type="PIRNR" id="PIRNR002889"/>
    </source>
</evidence>
<evidence type="ECO:0000256" key="1">
    <source>
        <dbReference type="ARBA" id="ARBA00004117"/>
    </source>
</evidence>
<sequence>MENLDIITRALDGSALRSELISNNLANVSTPEYKRQDLDFKKALKNEINKSTNTIGLAGTNSAHITTSKFNNSLGNFNSANSNNGSYRNDGNNVDIDVEMAELAKNSIYYNVMSKRAAGHFSLLNQVIQQGGKA</sequence>
<gene>
    <name evidence="7" type="ORF">SAMN02983006_02568</name>
</gene>
<evidence type="ECO:0000256" key="5">
    <source>
        <dbReference type="ARBA" id="ARBA00024934"/>
    </source>
</evidence>
<accession>A0A1I4MD10</accession>
<dbReference type="STRING" id="29563.SAMN02983006_02568"/>
<dbReference type="GO" id="GO:0071978">
    <property type="term" value="P:bacterial-type flagellum-dependent swarming motility"/>
    <property type="evidence" value="ECO:0007669"/>
    <property type="project" value="TreeGrafter"/>
</dbReference>
<evidence type="ECO:0000256" key="4">
    <source>
        <dbReference type="ARBA" id="ARBA00023143"/>
    </source>
</evidence>
<dbReference type="OrthoDB" id="9792068at2"/>
<keyword evidence="4 6" id="KW-0975">Bacterial flagellum</keyword>
<dbReference type="AlphaFoldDB" id="A0A1I4MD10"/>
<dbReference type="EMBL" id="FOTI01000052">
    <property type="protein sequence ID" value="SFM01121.1"/>
    <property type="molecule type" value="Genomic_DNA"/>
</dbReference>